<feature type="domain" description="DUF8157" evidence="6">
    <location>
        <begin position="402"/>
        <end position="494"/>
    </location>
</feature>
<proteinExistence type="predicted"/>
<dbReference type="Gene3D" id="3.40.50.150">
    <property type="entry name" value="Vaccinia Virus protein VP39"/>
    <property type="match status" value="1"/>
</dbReference>
<accession>Q0W885</accession>
<evidence type="ECO:0008006" key="9">
    <source>
        <dbReference type="Google" id="ProtNLM"/>
    </source>
</evidence>
<evidence type="ECO:0000256" key="3">
    <source>
        <dbReference type="ARBA" id="ARBA00023004"/>
    </source>
</evidence>
<dbReference type="GO" id="GO:0051536">
    <property type="term" value="F:iron-sulfur cluster binding"/>
    <property type="evidence" value="ECO:0007669"/>
    <property type="project" value="UniProtKB-KW"/>
</dbReference>
<evidence type="ECO:0000313" key="7">
    <source>
        <dbReference type="EMBL" id="CAJ35408.1"/>
    </source>
</evidence>
<evidence type="ECO:0000259" key="5">
    <source>
        <dbReference type="Pfam" id="PF26486"/>
    </source>
</evidence>
<keyword evidence="2" id="KW-0809">Transit peptide</keyword>
<dbReference type="eggNOG" id="arCOG04580">
    <property type="taxonomic scope" value="Archaea"/>
</dbReference>
<dbReference type="GO" id="GO:0046872">
    <property type="term" value="F:metal ion binding"/>
    <property type="evidence" value="ECO:0007669"/>
    <property type="project" value="UniProtKB-KW"/>
</dbReference>
<keyword evidence="4" id="KW-0411">Iron-sulfur</keyword>
<sequence length="502" mass="57311">MTAMSDREIVSALKYVSRMKPSFMLSELRDYTKDEVSTADVYRIVEPLLDETGLRAVPEGEDYRIERLPKPAPLALGKEELERVQTFFKAPRVPRKLERLIENYVERKTHRQYDDPAVLEKLRQAVQAQKTQYWKEGKARKIDYSSGYSVLGYLAYQFPVYFVQFQHVLHDLATDGLLKDRIKVLDIGTGPGTVPLAIVDYYNRLDRAEATVYSLEKYDENIEAYLTLVPEYAGQKGRVRIEKPVKADLMEKPPVPDGIDLMVFSNVLNEIDAPFDAKVDAVVELASHLAPDGNIVIIEPADKENSTRMRRLVRRLLDKGLGIYSPCAFIWCDKCKADMCWSFEEKDDIQPTGLMKKLADTEESYKYLNTDIKFSYAILRKDTLTREKYRVPRRASYMRLAMLKKHVEKRLNVVAAVMSGDLGDKKDHVFKICDGTPAGPTYAMLAQYNVKPDNEALLKAKYGDVLEFENVLVRYNKENDSINLLVSKGSIVSPAGAEENEE</sequence>
<dbReference type="InterPro" id="IPR029063">
    <property type="entry name" value="SAM-dependent_MTases_sf"/>
</dbReference>
<keyword evidence="1" id="KW-0479">Metal-binding</keyword>
<dbReference type="InterPro" id="IPR058959">
    <property type="entry name" value="DUF8157_C"/>
</dbReference>
<dbReference type="AlphaFoldDB" id="Q0W885"/>
<dbReference type="Pfam" id="PF26487">
    <property type="entry name" value="DUF8157_C"/>
    <property type="match status" value="1"/>
</dbReference>
<dbReference type="KEGG" id="rci:LRC454"/>
<evidence type="ECO:0000256" key="1">
    <source>
        <dbReference type="ARBA" id="ARBA00022723"/>
    </source>
</evidence>
<dbReference type="CDD" id="cd02440">
    <property type="entry name" value="AdoMet_MTases"/>
    <property type="match status" value="1"/>
</dbReference>
<dbReference type="EMBL" id="AM114193">
    <property type="protein sequence ID" value="CAJ35408.1"/>
    <property type="molecule type" value="Genomic_DNA"/>
</dbReference>
<evidence type="ECO:0000313" key="8">
    <source>
        <dbReference type="Proteomes" id="UP000000663"/>
    </source>
</evidence>
<dbReference type="GO" id="GO:0006412">
    <property type="term" value="P:translation"/>
    <property type="evidence" value="ECO:0007669"/>
    <property type="project" value="InterPro"/>
</dbReference>
<dbReference type="InterPro" id="IPR058470">
    <property type="entry name" value="DUF8157_N"/>
</dbReference>
<feature type="domain" description="DUF8157" evidence="5">
    <location>
        <begin position="7"/>
        <end position="56"/>
    </location>
</feature>
<evidence type="ECO:0000256" key="2">
    <source>
        <dbReference type="ARBA" id="ARBA00022946"/>
    </source>
</evidence>
<gene>
    <name evidence="7" type="ORF">LRC454</name>
</gene>
<protein>
    <recommendedName>
        <fullName evidence="9">Methyltransferase</fullName>
    </recommendedName>
</protein>
<dbReference type="InterPro" id="IPR015324">
    <property type="entry name" value="Ribosomal_Rsm22-like"/>
</dbReference>
<dbReference type="Pfam" id="PF26486">
    <property type="entry name" value="DUF8157"/>
    <property type="match status" value="1"/>
</dbReference>
<dbReference type="SUPFAM" id="SSF53335">
    <property type="entry name" value="S-adenosyl-L-methionine-dependent methyltransferases"/>
    <property type="match status" value="1"/>
</dbReference>
<organism evidence="7 8">
    <name type="scientific">Methanocella arvoryzae (strain DSM 22066 / NBRC 105507 / MRE50)</name>
    <dbReference type="NCBI Taxonomy" id="351160"/>
    <lineage>
        <taxon>Archaea</taxon>
        <taxon>Methanobacteriati</taxon>
        <taxon>Methanobacteriota</taxon>
        <taxon>Stenosarchaea group</taxon>
        <taxon>Methanomicrobia</taxon>
        <taxon>Methanocellales</taxon>
        <taxon>Methanocellaceae</taxon>
        <taxon>Methanocella</taxon>
    </lineage>
</organism>
<dbReference type="GO" id="GO:0008168">
    <property type="term" value="F:methyltransferase activity"/>
    <property type="evidence" value="ECO:0007669"/>
    <property type="project" value="InterPro"/>
</dbReference>
<evidence type="ECO:0000256" key="4">
    <source>
        <dbReference type="ARBA" id="ARBA00023014"/>
    </source>
</evidence>
<keyword evidence="3" id="KW-0408">Iron</keyword>
<dbReference type="Pfam" id="PF09243">
    <property type="entry name" value="Rsm22"/>
    <property type="match status" value="1"/>
</dbReference>
<reference evidence="7 8" key="1">
    <citation type="journal article" date="2006" name="Science">
        <title>Genome of rice cluster I archaea -- the key methane producers in the rice rhizosphere.</title>
        <authorList>
            <person name="Erkel C."/>
            <person name="Kube M."/>
            <person name="Reinhardt R."/>
            <person name="Liesack W."/>
        </authorList>
    </citation>
    <scope>NUCLEOTIDE SEQUENCE [LARGE SCALE GENOMIC DNA]</scope>
    <source>
        <strain evidence="8">DSM 22066 / NBRC 105507 / MRE50</strain>
    </source>
</reference>
<dbReference type="STRING" id="351160.LRC454"/>
<dbReference type="PATRIC" id="fig|351160.9.peg.2834"/>
<keyword evidence="8" id="KW-1185">Reference proteome</keyword>
<dbReference type="Proteomes" id="UP000000663">
    <property type="component" value="Chromosome"/>
</dbReference>
<name>Q0W885_METAR</name>
<evidence type="ECO:0000259" key="6">
    <source>
        <dbReference type="Pfam" id="PF26487"/>
    </source>
</evidence>